<name>A0AAE3DAZ1_9FIRM</name>
<dbReference type="Pfam" id="PF01171">
    <property type="entry name" value="ATP_bind_3"/>
    <property type="match status" value="1"/>
</dbReference>
<dbReference type="AlphaFoldDB" id="A0AAE3DAZ1"/>
<dbReference type="EMBL" id="JAJEPS010000004">
    <property type="protein sequence ID" value="MCC2125735.1"/>
    <property type="molecule type" value="Genomic_DNA"/>
</dbReference>
<dbReference type="Proteomes" id="UP001198220">
    <property type="component" value="Unassembled WGS sequence"/>
</dbReference>
<gene>
    <name evidence="3" type="ORF">LKD36_06015</name>
</gene>
<sequence>MQLQKLLSLIRQAVDRYNMIAEGDKIAVGVSGGKDSLTLLYALKKLSQFYPKHFTVCAICVDLGYDNTDFTGIDEFCRNLDVPLTLISTQIGKIVMEERKESNPCSLCAKLRKGALVDEAVRLGCTRIAYAHHKDDFVETMLMSMIFQGKFYAFPPVTLFEDKNLRVIRPLMLVEESQVKGFVKRQEFPVLKSPCPIDGTTKRAYAKELVAQLQREHPGTKERLFHAITEGKIEDWALPGV</sequence>
<evidence type="ECO:0000256" key="1">
    <source>
        <dbReference type="ARBA" id="ARBA00022679"/>
    </source>
</evidence>
<protein>
    <submittedName>
        <fullName evidence="3">tRNA 2-thiocytidine(32) synthetase TtcA</fullName>
    </submittedName>
</protein>
<dbReference type="PANTHER" id="PTHR43686:SF1">
    <property type="entry name" value="AMINOTRAN_5 DOMAIN-CONTAINING PROTEIN"/>
    <property type="match status" value="1"/>
</dbReference>
<reference evidence="3 4" key="1">
    <citation type="submission" date="2021-10" db="EMBL/GenBank/DDBJ databases">
        <title>Anaerobic single-cell dispensing facilitates the cultivation of human gut bacteria.</title>
        <authorList>
            <person name="Afrizal A."/>
        </authorList>
    </citation>
    <scope>NUCLEOTIDE SEQUENCE [LARGE SCALE GENOMIC DNA]</scope>
    <source>
        <strain evidence="3 4">CLA-AA-H276</strain>
    </source>
</reference>
<dbReference type="GO" id="GO:0016740">
    <property type="term" value="F:transferase activity"/>
    <property type="evidence" value="ECO:0007669"/>
    <property type="project" value="UniProtKB-KW"/>
</dbReference>
<keyword evidence="1" id="KW-0808">Transferase</keyword>
<proteinExistence type="predicted"/>
<dbReference type="InterPro" id="IPR011063">
    <property type="entry name" value="TilS/TtcA_N"/>
</dbReference>
<comment type="caution">
    <text evidence="3">The sequence shown here is derived from an EMBL/GenBank/DDBJ whole genome shotgun (WGS) entry which is preliminary data.</text>
</comment>
<feature type="domain" description="tRNA(Ile)-lysidine/2-thiocytidine synthase N-terminal" evidence="2">
    <location>
        <begin position="25"/>
        <end position="188"/>
    </location>
</feature>
<dbReference type="RefSeq" id="WP_308459127.1">
    <property type="nucleotide sequence ID" value="NZ_JAJEPS010000004.1"/>
</dbReference>
<evidence type="ECO:0000259" key="2">
    <source>
        <dbReference type="Pfam" id="PF01171"/>
    </source>
</evidence>
<dbReference type="PIRSF" id="PIRSF004976">
    <property type="entry name" value="ATPase_YdaO"/>
    <property type="match status" value="1"/>
</dbReference>
<dbReference type="PANTHER" id="PTHR43686">
    <property type="entry name" value="SULFURTRANSFERASE-RELATED"/>
    <property type="match status" value="1"/>
</dbReference>
<dbReference type="Gene3D" id="3.40.50.620">
    <property type="entry name" value="HUPs"/>
    <property type="match status" value="1"/>
</dbReference>
<evidence type="ECO:0000313" key="3">
    <source>
        <dbReference type="EMBL" id="MCC2125735.1"/>
    </source>
</evidence>
<dbReference type="GO" id="GO:0008033">
    <property type="term" value="P:tRNA processing"/>
    <property type="evidence" value="ECO:0007669"/>
    <property type="project" value="InterPro"/>
</dbReference>
<dbReference type="InterPro" id="IPR035107">
    <property type="entry name" value="tRNA_thiolation_TtcA_Ctu1"/>
</dbReference>
<dbReference type="CDD" id="cd24138">
    <property type="entry name" value="TtcA-like"/>
    <property type="match status" value="1"/>
</dbReference>
<accession>A0AAE3DAZ1</accession>
<dbReference type="InterPro" id="IPR014729">
    <property type="entry name" value="Rossmann-like_a/b/a_fold"/>
</dbReference>
<dbReference type="SUPFAM" id="SSF52402">
    <property type="entry name" value="Adenine nucleotide alpha hydrolases-like"/>
    <property type="match status" value="1"/>
</dbReference>
<evidence type="ECO:0000313" key="4">
    <source>
        <dbReference type="Proteomes" id="UP001198220"/>
    </source>
</evidence>
<organism evidence="3 4">
    <name type="scientific">Hominiventricola filiformis</name>
    <dbReference type="NCBI Taxonomy" id="2885352"/>
    <lineage>
        <taxon>Bacteria</taxon>
        <taxon>Bacillati</taxon>
        <taxon>Bacillota</taxon>
        <taxon>Clostridia</taxon>
        <taxon>Lachnospirales</taxon>
        <taxon>Lachnospiraceae</taxon>
        <taxon>Hominiventricola</taxon>
    </lineage>
</organism>
<keyword evidence="4" id="KW-1185">Reference proteome</keyword>